<proteinExistence type="predicted"/>
<reference evidence="1 2" key="1">
    <citation type="journal article" date="2024" name="Commun. Biol.">
        <title>Comparative genomic analysis of thermophilic fungi reveals convergent evolutionary adaptations and gene losses.</title>
        <authorList>
            <person name="Steindorff A.S."/>
            <person name="Aguilar-Pontes M.V."/>
            <person name="Robinson A.J."/>
            <person name="Andreopoulos B."/>
            <person name="LaButti K."/>
            <person name="Kuo A."/>
            <person name="Mondo S."/>
            <person name="Riley R."/>
            <person name="Otillar R."/>
            <person name="Haridas S."/>
            <person name="Lipzen A."/>
            <person name="Grimwood J."/>
            <person name="Schmutz J."/>
            <person name="Clum A."/>
            <person name="Reid I.D."/>
            <person name="Moisan M.C."/>
            <person name="Butler G."/>
            <person name="Nguyen T.T.M."/>
            <person name="Dewar K."/>
            <person name="Conant G."/>
            <person name="Drula E."/>
            <person name="Henrissat B."/>
            <person name="Hansel C."/>
            <person name="Singer S."/>
            <person name="Hutchinson M.I."/>
            <person name="de Vries R.P."/>
            <person name="Natvig D.O."/>
            <person name="Powell A.J."/>
            <person name="Tsang A."/>
            <person name="Grigoriev I.V."/>
        </authorList>
    </citation>
    <scope>NUCLEOTIDE SEQUENCE [LARGE SCALE GENOMIC DNA]</scope>
    <source>
        <strain evidence="1 2">CBS 494.80</strain>
    </source>
</reference>
<name>A0ABR4CUC3_9HELO</name>
<dbReference type="Proteomes" id="UP001595075">
    <property type="component" value="Unassembled WGS sequence"/>
</dbReference>
<sequence>MRLTLHALRNDTITLLVIGYDIPRYTDNINQILRI</sequence>
<keyword evidence="2" id="KW-1185">Reference proteome</keyword>
<protein>
    <submittedName>
        <fullName evidence="1">Uncharacterized protein</fullName>
    </submittedName>
</protein>
<evidence type="ECO:0000313" key="2">
    <source>
        <dbReference type="Proteomes" id="UP001595075"/>
    </source>
</evidence>
<accession>A0ABR4CUC3</accession>
<comment type="caution">
    <text evidence="1">The sequence shown here is derived from an EMBL/GenBank/DDBJ whole genome shotgun (WGS) entry which is preliminary data.</text>
</comment>
<dbReference type="EMBL" id="JAZHXI010000003">
    <property type="protein sequence ID" value="KAL2073450.1"/>
    <property type="molecule type" value="Genomic_DNA"/>
</dbReference>
<gene>
    <name evidence="1" type="ORF">VTL71DRAFT_10774</name>
</gene>
<organism evidence="1 2">
    <name type="scientific">Oculimacula yallundae</name>
    <dbReference type="NCBI Taxonomy" id="86028"/>
    <lineage>
        <taxon>Eukaryota</taxon>
        <taxon>Fungi</taxon>
        <taxon>Dikarya</taxon>
        <taxon>Ascomycota</taxon>
        <taxon>Pezizomycotina</taxon>
        <taxon>Leotiomycetes</taxon>
        <taxon>Helotiales</taxon>
        <taxon>Ploettnerulaceae</taxon>
        <taxon>Oculimacula</taxon>
    </lineage>
</organism>
<evidence type="ECO:0000313" key="1">
    <source>
        <dbReference type="EMBL" id="KAL2073450.1"/>
    </source>
</evidence>